<dbReference type="Pfam" id="PF01052">
    <property type="entry name" value="FliMN_C"/>
    <property type="match status" value="1"/>
</dbReference>
<reference evidence="9 10" key="1">
    <citation type="submission" date="2023-08" db="EMBL/GenBank/DDBJ databases">
        <authorList>
            <person name="Park J.-S."/>
        </authorList>
    </citation>
    <scope>NUCLEOTIDE SEQUENCE [LARGE SCALE GENOMIC DNA]</scope>
    <source>
        <strain evidence="9 10">2205BS29-5</strain>
    </source>
</reference>
<evidence type="ECO:0000256" key="3">
    <source>
        <dbReference type="ARBA" id="ARBA00022500"/>
    </source>
</evidence>
<evidence type="ECO:0000256" key="7">
    <source>
        <dbReference type="SAM" id="MobiDB-lite"/>
    </source>
</evidence>
<dbReference type="Gene3D" id="2.30.330.10">
    <property type="entry name" value="SpoA-like"/>
    <property type="match status" value="1"/>
</dbReference>
<keyword evidence="9" id="KW-0966">Cell projection</keyword>
<comment type="function">
    <text evidence="6">FliM is one of three proteins (FliG, FliN, FliM) that forms the rotor-mounted switch complex (C ring), located at the base of the basal body. This complex interacts with the CheY and CheZ chemotaxis proteins, in addition to contacting components of the motor that determine the direction of flagellar rotation.</text>
</comment>
<evidence type="ECO:0000256" key="1">
    <source>
        <dbReference type="ARBA" id="ARBA00004202"/>
    </source>
</evidence>
<keyword evidence="5" id="KW-0472">Membrane</keyword>
<evidence type="ECO:0000256" key="6">
    <source>
        <dbReference type="ARBA" id="ARBA00025044"/>
    </source>
</evidence>
<feature type="domain" description="Flagellar motor switch protein FliN-like C-terminal" evidence="8">
    <location>
        <begin position="251"/>
        <end position="319"/>
    </location>
</feature>
<sequence length="391" mass="40529">MGDGVLRRLLLARHRAEAGAGRAPQLPQPVPATPARAAATAVGRAADRLYRLGVQPVEVAPGALTLPELPELLPQPALLVVLQGPGDLVGMAALCPETVTALIEIQALGRVTARPAERRRLTRSDAMICADFVNALMAELATEMAGVEGFDAISGYRYATWLDDPRPLALMLEDKPFRSIDFHLRLGGSETRDSRIFIALPQPAAQDRAAPRAQLSPPVRAAEAPGPDAATPSAPSGGNTPVTSAALAGVVQAAPVELVGVLCRRRISLGELRALAAGKLLHLPRASLTEARLETADGQLLALGKFGEADGCHAIRLRDPDAALQPAGAGVSPRADGHAAKGVPDRPPAEPPIEDLAQPDAFRHDGRAAAPITGQPLAGAPERAPKAAGIG</sequence>
<proteinExistence type="predicted"/>
<dbReference type="SUPFAM" id="SSF101801">
    <property type="entry name" value="Surface presentation of antigens (SPOA)"/>
    <property type="match status" value="1"/>
</dbReference>
<dbReference type="EMBL" id="JAVAMQ010000025">
    <property type="protein sequence ID" value="MDP5308888.1"/>
    <property type="molecule type" value="Genomic_DNA"/>
</dbReference>
<protein>
    <submittedName>
        <fullName evidence="9">FliM/FliN family flagellar motor C-terminal domain-containing protein</fullName>
    </submittedName>
</protein>
<dbReference type="InterPro" id="IPR036429">
    <property type="entry name" value="SpoA-like_sf"/>
</dbReference>
<keyword evidence="2" id="KW-1003">Cell membrane</keyword>
<name>A0ABT9JGC5_9RHOB</name>
<gene>
    <name evidence="9" type="ORF">Q5Y72_17540</name>
</gene>
<dbReference type="Gene3D" id="3.40.1550.10">
    <property type="entry name" value="CheC-like"/>
    <property type="match status" value="1"/>
</dbReference>
<feature type="region of interest" description="Disordered" evidence="7">
    <location>
        <begin position="205"/>
        <end position="240"/>
    </location>
</feature>
<dbReference type="InterPro" id="IPR028976">
    <property type="entry name" value="CheC-like_sf"/>
</dbReference>
<dbReference type="RefSeq" id="WP_305964719.1">
    <property type="nucleotide sequence ID" value="NZ_JAVAMQ010000025.1"/>
</dbReference>
<accession>A0ABT9JGC5</accession>
<evidence type="ECO:0000256" key="4">
    <source>
        <dbReference type="ARBA" id="ARBA00022779"/>
    </source>
</evidence>
<dbReference type="Proteomes" id="UP001224997">
    <property type="component" value="Unassembled WGS sequence"/>
</dbReference>
<comment type="caution">
    <text evidence="9">The sequence shown here is derived from an EMBL/GenBank/DDBJ whole genome shotgun (WGS) entry which is preliminary data.</text>
</comment>
<dbReference type="InterPro" id="IPR001543">
    <property type="entry name" value="FliN-like_C"/>
</dbReference>
<evidence type="ECO:0000256" key="5">
    <source>
        <dbReference type="ARBA" id="ARBA00023136"/>
    </source>
</evidence>
<evidence type="ECO:0000259" key="8">
    <source>
        <dbReference type="Pfam" id="PF01052"/>
    </source>
</evidence>
<keyword evidence="9" id="KW-0282">Flagellum</keyword>
<feature type="compositionally biased region" description="Low complexity" evidence="7">
    <location>
        <begin position="205"/>
        <end position="215"/>
    </location>
</feature>
<evidence type="ECO:0000256" key="2">
    <source>
        <dbReference type="ARBA" id="ARBA00022475"/>
    </source>
</evidence>
<organism evidence="9 10">
    <name type="scientific">Paracoccus spongiarum</name>
    <dbReference type="NCBI Taxonomy" id="3064387"/>
    <lineage>
        <taxon>Bacteria</taxon>
        <taxon>Pseudomonadati</taxon>
        <taxon>Pseudomonadota</taxon>
        <taxon>Alphaproteobacteria</taxon>
        <taxon>Rhodobacterales</taxon>
        <taxon>Paracoccaceae</taxon>
        <taxon>Paracoccus</taxon>
    </lineage>
</organism>
<keyword evidence="9" id="KW-0969">Cilium</keyword>
<evidence type="ECO:0000313" key="9">
    <source>
        <dbReference type="EMBL" id="MDP5308888.1"/>
    </source>
</evidence>
<comment type="subcellular location">
    <subcellularLocation>
        <location evidence="1">Cell membrane</location>
        <topology evidence="1">Peripheral membrane protein</topology>
    </subcellularLocation>
</comment>
<keyword evidence="3" id="KW-0145">Chemotaxis</keyword>
<evidence type="ECO:0000313" key="10">
    <source>
        <dbReference type="Proteomes" id="UP001224997"/>
    </source>
</evidence>
<feature type="region of interest" description="Disordered" evidence="7">
    <location>
        <begin position="324"/>
        <end position="391"/>
    </location>
</feature>
<keyword evidence="4" id="KW-0283">Flagellar rotation</keyword>
<feature type="compositionally biased region" description="Basic and acidic residues" evidence="7">
    <location>
        <begin position="335"/>
        <end position="348"/>
    </location>
</feature>
<keyword evidence="10" id="KW-1185">Reference proteome</keyword>